<proteinExistence type="predicted"/>
<dbReference type="EMBL" id="JABEZW010000008">
    <property type="protein sequence ID" value="MBA0772790.1"/>
    <property type="molecule type" value="Genomic_DNA"/>
</dbReference>
<evidence type="ECO:0000256" key="1">
    <source>
        <dbReference type="SAM" id="MobiDB-lite"/>
    </source>
</evidence>
<feature type="compositionally biased region" description="Polar residues" evidence="1">
    <location>
        <begin position="93"/>
        <end position="102"/>
    </location>
</feature>
<dbReference type="Proteomes" id="UP000593568">
    <property type="component" value="Unassembled WGS sequence"/>
</dbReference>
<protein>
    <submittedName>
        <fullName evidence="2">Uncharacterized protein</fullName>
    </submittedName>
</protein>
<sequence>MMPLPRQRKEENSIQLVLLSHKEASQFRRCNFPYYDQLTVIYAKDRATGKDTQTPVNTIEEIDANDVTTANTHEERSDFHECEADVSLDEMDLSTTQPQSSRNQDDSTFSKKKKEILMQVNKFLLHLLMLPRFLRKTYGPLDLK</sequence>
<keyword evidence="3" id="KW-1185">Reference proteome</keyword>
<feature type="region of interest" description="Disordered" evidence="1">
    <location>
        <begin position="87"/>
        <end position="109"/>
    </location>
</feature>
<evidence type="ECO:0000313" key="2">
    <source>
        <dbReference type="EMBL" id="MBA0772790.1"/>
    </source>
</evidence>
<organism evidence="2 3">
    <name type="scientific">Gossypium trilobum</name>
    <dbReference type="NCBI Taxonomy" id="34281"/>
    <lineage>
        <taxon>Eukaryota</taxon>
        <taxon>Viridiplantae</taxon>
        <taxon>Streptophyta</taxon>
        <taxon>Embryophyta</taxon>
        <taxon>Tracheophyta</taxon>
        <taxon>Spermatophyta</taxon>
        <taxon>Magnoliopsida</taxon>
        <taxon>eudicotyledons</taxon>
        <taxon>Gunneridae</taxon>
        <taxon>Pentapetalae</taxon>
        <taxon>rosids</taxon>
        <taxon>malvids</taxon>
        <taxon>Malvales</taxon>
        <taxon>Malvaceae</taxon>
        <taxon>Malvoideae</taxon>
        <taxon>Gossypium</taxon>
    </lineage>
</organism>
<name>A0A7J9EID6_9ROSI</name>
<dbReference type="AlphaFoldDB" id="A0A7J9EID6"/>
<comment type="caution">
    <text evidence="2">The sequence shown here is derived from an EMBL/GenBank/DDBJ whole genome shotgun (WGS) entry which is preliminary data.</text>
</comment>
<accession>A0A7J9EID6</accession>
<reference evidence="2 3" key="1">
    <citation type="journal article" date="2019" name="Genome Biol. Evol.">
        <title>Insights into the evolution of the New World diploid cottons (Gossypium, subgenus Houzingenia) based on genome sequencing.</title>
        <authorList>
            <person name="Grover C.E."/>
            <person name="Arick M.A. 2nd"/>
            <person name="Thrash A."/>
            <person name="Conover J.L."/>
            <person name="Sanders W.S."/>
            <person name="Peterson D.G."/>
            <person name="Frelichowski J.E."/>
            <person name="Scheffler J.A."/>
            <person name="Scheffler B.E."/>
            <person name="Wendel J.F."/>
        </authorList>
    </citation>
    <scope>NUCLEOTIDE SEQUENCE [LARGE SCALE GENOMIC DNA]</scope>
    <source>
        <strain evidence="2">8</strain>
        <tissue evidence="2">Leaf</tissue>
    </source>
</reference>
<gene>
    <name evidence="2" type="ORF">Gotri_008113</name>
</gene>
<evidence type="ECO:0000313" key="3">
    <source>
        <dbReference type="Proteomes" id="UP000593568"/>
    </source>
</evidence>
<dbReference type="PANTHER" id="PTHR48464:SF1">
    <property type="entry name" value="MYB_SANT-LIKE DOMAIN-CONTAINING PROTEIN"/>
    <property type="match status" value="1"/>
</dbReference>
<dbReference type="PANTHER" id="PTHR48464">
    <property type="match status" value="1"/>
</dbReference>